<dbReference type="GO" id="GO:0007234">
    <property type="term" value="P:osmosensory signaling via phosphorelay pathway"/>
    <property type="evidence" value="ECO:0007669"/>
    <property type="project" value="TreeGrafter"/>
</dbReference>
<dbReference type="SUPFAM" id="SSF55874">
    <property type="entry name" value="ATPase domain of HSP90 chaperone/DNA topoisomerase II/histidine kinase"/>
    <property type="match status" value="1"/>
</dbReference>
<keyword evidence="12" id="KW-0472">Membrane</keyword>
<dbReference type="RefSeq" id="WP_272428819.1">
    <property type="nucleotide sequence ID" value="NZ_JAGTJJ010000126.1"/>
</dbReference>
<dbReference type="InterPro" id="IPR000014">
    <property type="entry name" value="PAS"/>
</dbReference>
<dbReference type="GO" id="GO:0005524">
    <property type="term" value="F:ATP binding"/>
    <property type="evidence" value="ECO:0007669"/>
    <property type="project" value="UniProtKB-KW"/>
</dbReference>
<evidence type="ECO:0000256" key="6">
    <source>
        <dbReference type="ARBA" id="ARBA00022692"/>
    </source>
</evidence>
<dbReference type="EC" id="2.7.13.3" evidence="3"/>
<keyword evidence="8" id="KW-0418">Kinase</keyword>
<dbReference type="CDD" id="cd00130">
    <property type="entry name" value="PAS"/>
    <property type="match status" value="2"/>
</dbReference>
<dbReference type="SUPFAM" id="SSF55785">
    <property type="entry name" value="PYP-like sensor domain (PAS domain)"/>
    <property type="match status" value="3"/>
</dbReference>
<evidence type="ECO:0000259" key="16">
    <source>
        <dbReference type="PROSITE" id="PS50113"/>
    </source>
</evidence>
<dbReference type="Gene3D" id="3.30.565.10">
    <property type="entry name" value="Histidine kinase-like ATPase, C-terminal domain"/>
    <property type="match status" value="1"/>
</dbReference>
<dbReference type="SUPFAM" id="SSF47384">
    <property type="entry name" value="Homodimeric domain of signal transducing histidine kinase"/>
    <property type="match status" value="1"/>
</dbReference>
<feature type="domain" description="PAC" evidence="16">
    <location>
        <begin position="86"/>
        <end position="139"/>
    </location>
</feature>
<dbReference type="PANTHER" id="PTHR42878">
    <property type="entry name" value="TWO-COMPONENT HISTIDINE KINASE"/>
    <property type="match status" value="1"/>
</dbReference>
<protein>
    <recommendedName>
        <fullName evidence="3">histidine kinase</fullName>
        <ecNumber evidence="3">2.7.13.3</ecNumber>
    </recommendedName>
</protein>
<dbReference type="InterPro" id="IPR036890">
    <property type="entry name" value="HATPase_C_sf"/>
</dbReference>
<dbReference type="InterPro" id="IPR004358">
    <property type="entry name" value="Sig_transdc_His_kin-like_C"/>
</dbReference>
<keyword evidence="6" id="KW-0812">Transmembrane</keyword>
<dbReference type="GO" id="GO:0016020">
    <property type="term" value="C:membrane"/>
    <property type="evidence" value="ECO:0007669"/>
    <property type="project" value="UniProtKB-SubCell"/>
</dbReference>
<feature type="domain" description="PAS" evidence="15">
    <location>
        <begin position="154"/>
        <end position="190"/>
    </location>
</feature>
<evidence type="ECO:0000259" key="14">
    <source>
        <dbReference type="PROSITE" id="PS50109"/>
    </source>
</evidence>
<dbReference type="PROSITE" id="PS50113">
    <property type="entry name" value="PAC"/>
    <property type="match status" value="3"/>
</dbReference>
<evidence type="ECO:0000256" key="7">
    <source>
        <dbReference type="ARBA" id="ARBA00022741"/>
    </source>
</evidence>
<dbReference type="Pfam" id="PF02518">
    <property type="entry name" value="HATPase_c"/>
    <property type="match status" value="1"/>
</dbReference>
<dbReference type="SMART" id="SM00091">
    <property type="entry name" value="PAS"/>
    <property type="match status" value="3"/>
</dbReference>
<dbReference type="InterPro" id="IPR005467">
    <property type="entry name" value="His_kinase_dom"/>
</dbReference>
<evidence type="ECO:0000256" key="1">
    <source>
        <dbReference type="ARBA" id="ARBA00000085"/>
    </source>
</evidence>
<evidence type="ECO:0000256" key="10">
    <source>
        <dbReference type="ARBA" id="ARBA00022989"/>
    </source>
</evidence>
<dbReference type="GO" id="GO:0000155">
    <property type="term" value="F:phosphorelay sensor kinase activity"/>
    <property type="evidence" value="ECO:0007669"/>
    <property type="project" value="InterPro"/>
</dbReference>
<keyword evidence="7" id="KW-0547">Nucleotide-binding</keyword>
<feature type="domain" description="PAC" evidence="16">
    <location>
        <begin position="365"/>
        <end position="417"/>
    </location>
</feature>
<dbReference type="PROSITE" id="PS50109">
    <property type="entry name" value="HIS_KIN"/>
    <property type="match status" value="1"/>
</dbReference>
<name>A0A9X3XHT2_9BACT</name>
<dbReference type="InterPro" id="IPR003661">
    <property type="entry name" value="HisK_dim/P_dom"/>
</dbReference>
<evidence type="ECO:0000256" key="3">
    <source>
        <dbReference type="ARBA" id="ARBA00012438"/>
    </source>
</evidence>
<dbReference type="PROSITE" id="PS50112">
    <property type="entry name" value="PAS"/>
    <property type="match status" value="1"/>
</dbReference>
<dbReference type="AlphaFoldDB" id="A0A9X3XHT2"/>
<dbReference type="InterPro" id="IPR035965">
    <property type="entry name" value="PAS-like_dom_sf"/>
</dbReference>
<keyword evidence="9" id="KW-0067">ATP-binding</keyword>
<keyword evidence="5" id="KW-0808">Transferase</keyword>
<keyword evidence="13" id="KW-0175">Coiled coil</keyword>
<comment type="catalytic activity">
    <reaction evidence="1">
        <text>ATP + protein L-histidine = ADP + protein N-phospho-L-histidine.</text>
        <dbReference type="EC" id="2.7.13.3"/>
    </reaction>
</comment>
<organism evidence="17 18">
    <name type="scientific">Polyangium jinanense</name>
    <dbReference type="NCBI Taxonomy" id="2829994"/>
    <lineage>
        <taxon>Bacteria</taxon>
        <taxon>Pseudomonadati</taxon>
        <taxon>Myxococcota</taxon>
        <taxon>Polyangia</taxon>
        <taxon>Polyangiales</taxon>
        <taxon>Polyangiaceae</taxon>
        <taxon>Polyangium</taxon>
    </lineage>
</organism>
<feature type="coiled-coil region" evidence="13">
    <location>
        <begin position="124"/>
        <end position="151"/>
    </location>
</feature>
<dbReference type="FunFam" id="3.30.565.10:FF:000006">
    <property type="entry name" value="Sensor histidine kinase WalK"/>
    <property type="match status" value="1"/>
</dbReference>
<feature type="domain" description="PAC" evidence="16">
    <location>
        <begin position="228"/>
        <end position="281"/>
    </location>
</feature>
<comment type="subcellular location">
    <subcellularLocation>
        <location evidence="2">Membrane</location>
        <topology evidence="2">Multi-pass membrane protein</topology>
    </subcellularLocation>
</comment>
<dbReference type="InterPro" id="IPR000700">
    <property type="entry name" value="PAS-assoc_C"/>
</dbReference>
<dbReference type="SMART" id="SM00387">
    <property type="entry name" value="HATPase_c"/>
    <property type="match status" value="1"/>
</dbReference>
<evidence type="ECO:0000259" key="15">
    <source>
        <dbReference type="PROSITE" id="PS50112"/>
    </source>
</evidence>
<evidence type="ECO:0000256" key="9">
    <source>
        <dbReference type="ARBA" id="ARBA00022840"/>
    </source>
</evidence>
<dbReference type="EMBL" id="JAGTJJ010000126">
    <property type="protein sequence ID" value="MDC3989595.1"/>
    <property type="molecule type" value="Genomic_DNA"/>
</dbReference>
<dbReference type="PANTHER" id="PTHR42878:SF7">
    <property type="entry name" value="SENSOR HISTIDINE KINASE GLRK"/>
    <property type="match status" value="1"/>
</dbReference>
<keyword evidence="10" id="KW-1133">Transmembrane helix</keyword>
<dbReference type="CDD" id="cd00082">
    <property type="entry name" value="HisKA"/>
    <property type="match status" value="1"/>
</dbReference>
<keyword evidence="11" id="KW-0902">Two-component regulatory system</keyword>
<dbReference type="Pfam" id="PF00512">
    <property type="entry name" value="HisKA"/>
    <property type="match status" value="1"/>
</dbReference>
<dbReference type="Gene3D" id="1.10.287.130">
    <property type="match status" value="1"/>
</dbReference>
<dbReference type="InterPro" id="IPR001610">
    <property type="entry name" value="PAC"/>
</dbReference>
<dbReference type="CDD" id="cd00075">
    <property type="entry name" value="HATPase"/>
    <property type="match status" value="1"/>
</dbReference>
<dbReference type="InterPro" id="IPR003594">
    <property type="entry name" value="HATPase_dom"/>
</dbReference>
<dbReference type="SMART" id="SM00086">
    <property type="entry name" value="PAC"/>
    <property type="match status" value="3"/>
</dbReference>
<dbReference type="NCBIfam" id="TIGR00229">
    <property type="entry name" value="sensory_box"/>
    <property type="match status" value="2"/>
</dbReference>
<reference evidence="17 18" key="1">
    <citation type="submission" date="2021-04" db="EMBL/GenBank/DDBJ databases">
        <title>Genome analysis of Polyangium sp.</title>
        <authorList>
            <person name="Li Y."/>
            <person name="Wang J."/>
        </authorList>
    </citation>
    <scope>NUCLEOTIDE SEQUENCE [LARGE SCALE GENOMIC DNA]</scope>
    <source>
        <strain evidence="17 18">SDU14</strain>
    </source>
</reference>
<accession>A0A9X3XHT2</accession>
<evidence type="ECO:0000313" key="18">
    <source>
        <dbReference type="Proteomes" id="UP001151081"/>
    </source>
</evidence>
<dbReference type="PRINTS" id="PR00344">
    <property type="entry name" value="BCTRLSENSOR"/>
</dbReference>
<evidence type="ECO:0000256" key="12">
    <source>
        <dbReference type="ARBA" id="ARBA00023136"/>
    </source>
</evidence>
<dbReference type="InterPro" id="IPR013656">
    <property type="entry name" value="PAS_4"/>
</dbReference>
<dbReference type="SMART" id="SM00388">
    <property type="entry name" value="HisKA"/>
    <property type="match status" value="1"/>
</dbReference>
<evidence type="ECO:0000256" key="2">
    <source>
        <dbReference type="ARBA" id="ARBA00004141"/>
    </source>
</evidence>
<dbReference type="InterPro" id="IPR036097">
    <property type="entry name" value="HisK_dim/P_sf"/>
</dbReference>
<evidence type="ECO:0000256" key="13">
    <source>
        <dbReference type="SAM" id="Coils"/>
    </source>
</evidence>
<sequence>MVKLERLHFLGAALAPIADAVLVVDTDARVVFANESLEELALPPRSPGEDIRDEFAGTTVRYQYQDGRPIPWGETPLARALGGAAVVEEVLSLNVPGSTDRLIAVTASPIRDDAGGLSGAYALLRDVTGRLRAEEARRRGAEERAQLIERIEANRSLLEAVLHQMPSGVSIVDASGTFVLTNERAELMFGPQPKCASFYDYDGFDLHRDGQRCTANHFPLSRALRGETVRDEEYVHPRESGAVHVNISAAPVVDREGRIVAAVTVFSDITERKRMEDALGRARAEAERKAAELRALLGSMAESVMVIDGDGNVILQNRANYALAGHWFFHVDDVPRHARLRIPSGEPVPPGEFPAQRLLRGESIREVEYSLDMRDGSRRHLLVSTSAVQHGSSPISLGVIVSRDITEIRRLEEAREDVLHAISHDLRQPITVMMPAAQMLRRNLTRSQMDREVSVVDRIIGSAKRLATLIDDLVDAARLDSGQLRLRAEPCDFLPLLRDIVSRAWTTQDQARLRIEPPPEDVRPVLLDPARFERIFVNLVGNALKYSPPEELVTIGIEARDAEIVAAVRDRGCGVQPDDLPHLFERYYRARSGQRTEGLGLGLFIVRQLVEAHGGRIWVESEVGKGSTFTITLPFVPAPEAVARRER</sequence>
<evidence type="ECO:0000256" key="8">
    <source>
        <dbReference type="ARBA" id="ARBA00022777"/>
    </source>
</evidence>
<dbReference type="Pfam" id="PF13426">
    <property type="entry name" value="PAS_9"/>
    <property type="match status" value="1"/>
</dbReference>
<feature type="domain" description="Histidine kinase" evidence="14">
    <location>
        <begin position="421"/>
        <end position="637"/>
    </location>
</feature>
<dbReference type="InterPro" id="IPR050351">
    <property type="entry name" value="BphY/WalK/GraS-like"/>
</dbReference>
<dbReference type="GO" id="GO:0000156">
    <property type="term" value="F:phosphorelay response regulator activity"/>
    <property type="evidence" value="ECO:0007669"/>
    <property type="project" value="TreeGrafter"/>
</dbReference>
<dbReference type="Proteomes" id="UP001151081">
    <property type="component" value="Unassembled WGS sequence"/>
</dbReference>
<evidence type="ECO:0000313" key="17">
    <source>
        <dbReference type="EMBL" id="MDC3989595.1"/>
    </source>
</evidence>
<evidence type="ECO:0000256" key="5">
    <source>
        <dbReference type="ARBA" id="ARBA00022679"/>
    </source>
</evidence>
<gene>
    <name evidence="17" type="ORF">KEG57_54565</name>
</gene>
<evidence type="ECO:0000256" key="11">
    <source>
        <dbReference type="ARBA" id="ARBA00023012"/>
    </source>
</evidence>
<comment type="caution">
    <text evidence="17">The sequence shown here is derived from an EMBL/GenBank/DDBJ whole genome shotgun (WGS) entry which is preliminary data.</text>
</comment>
<proteinExistence type="predicted"/>
<dbReference type="Gene3D" id="3.30.450.20">
    <property type="entry name" value="PAS domain"/>
    <property type="match status" value="3"/>
</dbReference>
<keyword evidence="4" id="KW-0597">Phosphoprotein</keyword>
<keyword evidence="18" id="KW-1185">Reference proteome</keyword>
<dbReference type="GO" id="GO:0030295">
    <property type="term" value="F:protein kinase activator activity"/>
    <property type="evidence" value="ECO:0007669"/>
    <property type="project" value="TreeGrafter"/>
</dbReference>
<evidence type="ECO:0000256" key="4">
    <source>
        <dbReference type="ARBA" id="ARBA00022553"/>
    </source>
</evidence>
<dbReference type="Pfam" id="PF08448">
    <property type="entry name" value="PAS_4"/>
    <property type="match status" value="2"/>
</dbReference>